<dbReference type="Proteomes" id="UP000499080">
    <property type="component" value="Unassembled WGS sequence"/>
</dbReference>
<dbReference type="AlphaFoldDB" id="A0A4Y2I1T0"/>
<dbReference type="OrthoDB" id="6427557at2759"/>
<evidence type="ECO:0000313" key="1">
    <source>
        <dbReference type="EMBL" id="GBM71671.1"/>
    </source>
</evidence>
<proteinExistence type="predicted"/>
<dbReference type="GO" id="GO:0016491">
    <property type="term" value="F:oxidoreductase activity"/>
    <property type="evidence" value="ECO:0007669"/>
    <property type="project" value="TreeGrafter"/>
</dbReference>
<accession>A0A4Y2I1T0</accession>
<comment type="caution">
    <text evidence="1">The sequence shown here is derived from an EMBL/GenBank/DDBJ whole genome shotgun (WGS) entry which is preliminary data.</text>
</comment>
<dbReference type="InterPro" id="IPR036291">
    <property type="entry name" value="NAD(P)-bd_dom_sf"/>
</dbReference>
<reference evidence="1 2" key="1">
    <citation type="journal article" date="2019" name="Sci. Rep.">
        <title>Orb-weaving spider Araneus ventricosus genome elucidates the spidroin gene catalogue.</title>
        <authorList>
            <person name="Kono N."/>
            <person name="Nakamura H."/>
            <person name="Ohtoshi R."/>
            <person name="Moran D.A.P."/>
            <person name="Shinohara A."/>
            <person name="Yoshida Y."/>
            <person name="Fujiwara M."/>
            <person name="Mori M."/>
            <person name="Tomita M."/>
            <person name="Arakawa K."/>
        </authorList>
    </citation>
    <scope>NUCLEOTIDE SEQUENCE [LARGE SCALE GENOMIC DNA]</scope>
</reference>
<gene>
    <name evidence="1" type="ORF">AVEN_268973_1</name>
</gene>
<evidence type="ECO:0000313" key="2">
    <source>
        <dbReference type="Proteomes" id="UP000499080"/>
    </source>
</evidence>
<sequence length="129" mass="14226">MYLLSGKVVGMNEKFKDKSDESGKVMQAGGCVFDSNDSMDVRCARGIGNALAKHLDEKGFHVFASCRDPKPPGVDDLRKSCSSRLQVLQLDVANDESVQKAVQFVKDNLSTCGKRKNCSMRIKNKTHND</sequence>
<dbReference type="InterPro" id="IPR002347">
    <property type="entry name" value="SDR_fam"/>
</dbReference>
<dbReference type="SUPFAM" id="SSF51735">
    <property type="entry name" value="NAD(P)-binding Rossmann-fold domains"/>
    <property type="match status" value="1"/>
</dbReference>
<dbReference type="PANTHER" id="PTHR43313:SF50">
    <property type="entry name" value="GH26015P"/>
    <property type="match status" value="1"/>
</dbReference>
<dbReference type="Gene3D" id="3.40.50.720">
    <property type="entry name" value="NAD(P)-binding Rossmann-like Domain"/>
    <property type="match status" value="1"/>
</dbReference>
<dbReference type="GO" id="GO:0008202">
    <property type="term" value="P:steroid metabolic process"/>
    <property type="evidence" value="ECO:0007669"/>
    <property type="project" value="TreeGrafter"/>
</dbReference>
<dbReference type="Pfam" id="PF13561">
    <property type="entry name" value="adh_short_C2"/>
    <property type="match status" value="1"/>
</dbReference>
<dbReference type="PANTHER" id="PTHR43313">
    <property type="entry name" value="SHORT-CHAIN DEHYDROGENASE/REDUCTASE FAMILY 9C"/>
    <property type="match status" value="1"/>
</dbReference>
<keyword evidence="2" id="KW-1185">Reference proteome</keyword>
<protein>
    <submittedName>
        <fullName evidence="1">Uncharacterized protein</fullName>
    </submittedName>
</protein>
<name>A0A4Y2I1T0_ARAVE</name>
<organism evidence="1 2">
    <name type="scientific">Araneus ventricosus</name>
    <name type="common">Orbweaver spider</name>
    <name type="synonym">Epeira ventricosa</name>
    <dbReference type="NCBI Taxonomy" id="182803"/>
    <lineage>
        <taxon>Eukaryota</taxon>
        <taxon>Metazoa</taxon>
        <taxon>Ecdysozoa</taxon>
        <taxon>Arthropoda</taxon>
        <taxon>Chelicerata</taxon>
        <taxon>Arachnida</taxon>
        <taxon>Araneae</taxon>
        <taxon>Araneomorphae</taxon>
        <taxon>Entelegynae</taxon>
        <taxon>Araneoidea</taxon>
        <taxon>Araneidae</taxon>
        <taxon>Araneus</taxon>
    </lineage>
</organism>
<dbReference type="EMBL" id="BGPR01002326">
    <property type="protein sequence ID" value="GBM71671.1"/>
    <property type="molecule type" value="Genomic_DNA"/>
</dbReference>